<comment type="caution">
    <text evidence="1">The sequence shown here is derived from an EMBL/GenBank/DDBJ whole genome shotgun (WGS) entry which is preliminary data.</text>
</comment>
<name>A0A8J5SWX4_ZIZPA</name>
<evidence type="ECO:0000313" key="2">
    <source>
        <dbReference type="Proteomes" id="UP000729402"/>
    </source>
</evidence>
<dbReference type="EMBL" id="JAAALK010000286">
    <property type="protein sequence ID" value="KAG8063456.1"/>
    <property type="molecule type" value="Genomic_DNA"/>
</dbReference>
<dbReference type="Proteomes" id="UP000729402">
    <property type="component" value="Unassembled WGS sequence"/>
</dbReference>
<protein>
    <submittedName>
        <fullName evidence="1">Uncharacterized protein</fullName>
    </submittedName>
</protein>
<proteinExistence type="predicted"/>
<reference evidence="1" key="1">
    <citation type="journal article" date="2021" name="bioRxiv">
        <title>Whole Genome Assembly and Annotation of Northern Wild Rice, Zizania palustris L., Supports a Whole Genome Duplication in the Zizania Genus.</title>
        <authorList>
            <person name="Haas M."/>
            <person name="Kono T."/>
            <person name="Macchietto M."/>
            <person name="Millas R."/>
            <person name="McGilp L."/>
            <person name="Shao M."/>
            <person name="Duquette J."/>
            <person name="Hirsch C.N."/>
            <person name="Kimball J."/>
        </authorList>
    </citation>
    <scope>NUCLEOTIDE SEQUENCE</scope>
    <source>
        <tissue evidence="1">Fresh leaf tissue</tissue>
    </source>
</reference>
<reference evidence="1" key="2">
    <citation type="submission" date="2021-02" db="EMBL/GenBank/DDBJ databases">
        <authorList>
            <person name="Kimball J.A."/>
            <person name="Haas M.W."/>
            <person name="Macchietto M."/>
            <person name="Kono T."/>
            <person name="Duquette J."/>
            <person name="Shao M."/>
        </authorList>
    </citation>
    <scope>NUCLEOTIDE SEQUENCE</scope>
    <source>
        <tissue evidence="1">Fresh leaf tissue</tissue>
    </source>
</reference>
<accession>A0A8J5SWX4</accession>
<dbReference type="AlphaFoldDB" id="A0A8J5SWX4"/>
<evidence type="ECO:0000313" key="1">
    <source>
        <dbReference type="EMBL" id="KAG8063456.1"/>
    </source>
</evidence>
<keyword evidence="2" id="KW-1185">Reference proteome</keyword>
<sequence>MTTKAKLYDYSIYLSTVLPWHKGYSQPGDLETTALEETVEFGTLGPFSFTVMSLKSKKAAHSPPVWHAQMPLHWCYKAAQPKAGHQDFTKLEMKITSHLSMLWNALRLAVHTQMVQLIIDLES</sequence>
<gene>
    <name evidence="1" type="ORF">GUJ93_ZPchr0003g17044</name>
</gene>
<organism evidence="1 2">
    <name type="scientific">Zizania palustris</name>
    <name type="common">Northern wild rice</name>
    <dbReference type="NCBI Taxonomy" id="103762"/>
    <lineage>
        <taxon>Eukaryota</taxon>
        <taxon>Viridiplantae</taxon>
        <taxon>Streptophyta</taxon>
        <taxon>Embryophyta</taxon>
        <taxon>Tracheophyta</taxon>
        <taxon>Spermatophyta</taxon>
        <taxon>Magnoliopsida</taxon>
        <taxon>Liliopsida</taxon>
        <taxon>Poales</taxon>
        <taxon>Poaceae</taxon>
        <taxon>BOP clade</taxon>
        <taxon>Oryzoideae</taxon>
        <taxon>Oryzeae</taxon>
        <taxon>Zizaniinae</taxon>
        <taxon>Zizania</taxon>
    </lineage>
</organism>